<dbReference type="Pfam" id="PF01103">
    <property type="entry name" value="Omp85"/>
    <property type="match status" value="1"/>
</dbReference>
<feature type="domain" description="Bacterial surface antigen (D15)" evidence="8">
    <location>
        <begin position="460"/>
        <end position="827"/>
    </location>
</feature>
<evidence type="ECO:0000256" key="7">
    <source>
        <dbReference type="SAM" id="MobiDB-lite"/>
    </source>
</evidence>
<gene>
    <name evidence="10" type="primary">CAB2</name>
    <name evidence="10" type="ORF">AWJ20_4923</name>
</gene>
<dbReference type="AlphaFoldDB" id="A0A161HEY5"/>
<organism evidence="10 11">
    <name type="scientific">Sugiyamaella lignohabitans</name>
    <dbReference type="NCBI Taxonomy" id="796027"/>
    <lineage>
        <taxon>Eukaryota</taxon>
        <taxon>Fungi</taxon>
        <taxon>Dikarya</taxon>
        <taxon>Ascomycota</taxon>
        <taxon>Saccharomycotina</taxon>
        <taxon>Dipodascomycetes</taxon>
        <taxon>Dipodascales</taxon>
        <taxon>Trichomonascaceae</taxon>
        <taxon>Sugiyamaella</taxon>
    </lineage>
</organism>
<dbReference type="EMBL" id="CP014502">
    <property type="protein sequence ID" value="ANB13970.1"/>
    <property type="molecule type" value="Genomic_DNA"/>
</dbReference>
<dbReference type="GO" id="GO:0045040">
    <property type="term" value="P:protein insertion into mitochondrial outer membrane"/>
    <property type="evidence" value="ECO:0007669"/>
    <property type="project" value="TreeGrafter"/>
</dbReference>
<feature type="region of interest" description="Disordered" evidence="7">
    <location>
        <begin position="632"/>
        <end position="656"/>
    </location>
</feature>
<dbReference type="InterPro" id="IPR000184">
    <property type="entry name" value="Bac_surfAg_D15"/>
</dbReference>
<evidence type="ECO:0000313" key="10">
    <source>
        <dbReference type="EMBL" id="ANB13970.1"/>
    </source>
</evidence>
<keyword evidence="4" id="KW-1134">Transmembrane beta strand</keyword>
<dbReference type="InterPro" id="IPR039910">
    <property type="entry name" value="D15-like"/>
</dbReference>
<evidence type="ECO:0000313" key="11">
    <source>
        <dbReference type="Proteomes" id="UP000189580"/>
    </source>
</evidence>
<comment type="similarity">
    <text evidence="3">Belongs to the SAM50/omp85 family.</text>
</comment>
<keyword evidence="10" id="KW-0436">Ligase</keyword>
<dbReference type="OrthoDB" id="70224at2759"/>
<dbReference type="GO" id="GO:0005741">
    <property type="term" value="C:mitochondrial outer membrane"/>
    <property type="evidence" value="ECO:0007669"/>
    <property type="project" value="UniProtKB-SubCell"/>
</dbReference>
<evidence type="ECO:0000256" key="5">
    <source>
        <dbReference type="ARBA" id="ARBA00022692"/>
    </source>
</evidence>
<keyword evidence="5" id="KW-0812">Transmembrane</keyword>
<dbReference type="InterPro" id="IPR035929">
    <property type="entry name" value="CoaB-like_sf"/>
</dbReference>
<evidence type="ECO:0000256" key="4">
    <source>
        <dbReference type="ARBA" id="ARBA00022452"/>
    </source>
</evidence>
<dbReference type="KEGG" id="slb:AWJ20_4923"/>
<evidence type="ECO:0000256" key="6">
    <source>
        <dbReference type="ARBA" id="ARBA00023136"/>
    </source>
</evidence>
<dbReference type="Pfam" id="PF04127">
    <property type="entry name" value="DFP"/>
    <property type="match status" value="1"/>
</dbReference>
<evidence type="ECO:0000256" key="3">
    <source>
        <dbReference type="ARBA" id="ARBA00010913"/>
    </source>
</evidence>
<feature type="compositionally biased region" description="Low complexity" evidence="7">
    <location>
        <begin position="632"/>
        <end position="653"/>
    </location>
</feature>
<dbReference type="GO" id="GO:0015937">
    <property type="term" value="P:coenzyme A biosynthetic process"/>
    <property type="evidence" value="ECO:0007669"/>
    <property type="project" value="UniProtKB-ARBA"/>
</dbReference>
<dbReference type="InterPro" id="IPR007085">
    <property type="entry name" value="DNA/pantothenate-metab_flavo_C"/>
</dbReference>
<reference evidence="10 11" key="1">
    <citation type="submission" date="2016-02" db="EMBL/GenBank/DDBJ databases">
        <title>Complete genome sequence and transcriptome regulation of the pentose utilising yeast Sugiyamaella lignohabitans.</title>
        <authorList>
            <person name="Bellasio M."/>
            <person name="Peymann A."/>
            <person name="Valli M."/>
            <person name="Sipitzky M."/>
            <person name="Graf A."/>
            <person name="Sauer M."/>
            <person name="Marx H."/>
            <person name="Mattanovich D."/>
        </authorList>
    </citation>
    <scope>NUCLEOTIDE SEQUENCE [LARGE SCALE GENOMIC DNA]</scope>
    <source>
        <strain evidence="10 11">CBS 10342</strain>
    </source>
</reference>
<dbReference type="Gene3D" id="3.40.50.10300">
    <property type="entry name" value="CoaB-like"/>
    <property type="match status" value="1"/>
</dbReference>
<feature type="region of interest" description="Disordered" evidence="7">
    <location>
        <begin position="1"/>
        <end position="29"/>
    </location>
</feature>
<dbReference type="PANTHER" id="PTHR12815">
    <property type="entry name" value="SORTING AND ASSEMBLY MACHINERY SAMM50 PROTEIN FAMILY MEMBER"/>
    <property type="match status" value="1"/>
</dbReference>
<protein>
    <submittedName>
        <fullName evidence="10">Phosphopantothenate--cysteine ligase CAB2</fullName>
    </submittedName>
</protein>
<proteinExistence type="inferred from homology"/>
<dbReference type="SUPFAM" id="SSF102645">
    <property type="entry name" value="CoaB-like"/>
    <property type="match status" value="1"/>
</dbReference>
<comment type="similarity">
    <text evidence="2">Belongs to the PPC synthetase family.</text>
</comment>
<accession>A0A161HEY5</accession>
<dbReference type="Gene3D" id="2.40.160.50">
    <property type="entry name" value="membrane protein fhac: a member of the omp85/tpsb transporter family"/>
    <property type="match status" value="1"/>
</dbReference>
<evidence type="ECO:0000259" key="9">
    <source>
        <dbReference type="Pfam" id="PF04127"/>
    </source>
</evidence>
<dbReference type="PANTHER" id="PTHR12815:SF18">
    <property type="entry name" value="SORTING AND ASSEMBLY MACHINERY COMPONENT 50 HOMOLOG"/>
    <property type="match status" value="1"/>
</dbReference>
<keyword evidence="6" id="KW-0472">Membrane</keyword>
<evidence type="ECO:0000256" key="2">
    <source>
        <dbReference type="ARBA" id="ARBA00005703"/>
    </source>
</evidence>
<evidence type="ECO:0000256" key="1">
    <source>
        <dbReference type="ARBA" id="ARBA00004374"/>
    </source>
</evidence>
<dbReference type="GO" id="GO:0016874">
    <property type="term" value="F:ligase activity"/>
    <property type="evidence" value="ECO:0007669"/>
    <property type="project" value="UniProtKB-KW"/>
</dbReference>
<name>A0A161HEY5_9ASCO</name>
<evidence type="ECO:0000259" key="8">
    <source>
        <dbReference type="Pfam" id="PF01103"/>
    </source>
</evidence>
<comment type="subcellular location">
    <subcellularLocation>
        <location evidence="1">Mitochondrion outer membrane</location>
        <topology evidence="1">Multi-pass membrane protein</topology>
    </subcellularLocation>
</comment>
<dbReference type="Proteomes" id="UP000189580">
    <property type="component" value="Chromosome d"/>
</dbReference>
<feature type="domain" description="DNA/pantothenate metabolism flavoprotein C-terminal" evidence="9">
    <location>
        <begin position="193"/>
        <end position="271"/>
    </location>
</feature>
<dbReference type="RefSeq" id="XP_018736447.1">
    <property type="nucleotide sequence ID" value="XM_018882028.1"/>
</dbReference>
<keyword evidence="11" id="KW-1185">Reference proteome</keyword>
<sequence>MIHTSGPKAETAVDREAPEFPPAQSTDEDSYFKHNDEPSYLASLQVQVAEFIKIHKDRKIALVTSGGTTVPLENNTVRFIDNFSAGTRGSTSAEYFLEAGYAVIFLHRQFSLLPYSRHYSHSTNCFLDYMVEGNDNHSVQVDKKYEEQMLQVLKKYQYAKRNKLLLLVPFTTVNQYLFTLRMISQELGQQKAQNRSTTLFYLAAAVSDFFLPRSRVADHKIQSQGTGKLVVDLDPVPKFLKRLVDEWTPGAMIVSFKLETDSSLLIGKARGALERYSHQLGKKGDEVDQAEIERQVKAAVAAKEYFSELLERNASRHVQVRAIRAVGGGARSTRREFLNQQFEPIFQARNLSSLLSAVDTVYDNLAGLGIYENVTVALDETKEKVNGNGVRGLDNLDPFAGLFGNDSGRAYDNNERRNSGSKLELDAVVKLAQAKRFYAKTGTDLGNGEGNGYANMTFKNIFGGAEILSLDATMGTRTRSSYIANFSTPVLSVLPPQWRLETVAYMTSRTIPWASNEQLVRGMSTKIKSVPSLLKRPGQTPSPQQELGFEAVWRTIACSPGASSSVRDEAGNSLKASIFHSIAYDTRDSILLATHGNYYKFSHELAGLGGIGNAFYKTSFESQHNWLLFASPPTTSSSSSEPSTISSQQTTEPVSRTSLHIGTKAGLLWMLARPSSNSDTPPPSNLMDRFYLGGPNDVRGFYSSGIGPRDQSDSLGGEALLAAGVSLLTPIPKIKRTTPLRFHTFLNAGNLLALDRIGSSTTTAPTTSSILSSTAAELLNTPSISTGVGLLYCHPAARFELNITFPLIARRNEATRKGIQFGVGLSFL</sequence>
<dbReference type="GeneID" id="30037108"/>